<organism evidence="4">
    <name type="scientific">Nippostrongylus brasiliensis</name>
    <name type="common">Rat hookworm</name>
    <dbReference type="NCBI Taxonomy" id="27835"/>
    <lineage>
        <taxon>Eukaryota</taxon>
        <taxon>Metazoa</taxon>
        <taxon>Ecdysozoa</taxon>
        <taxon>Nematoda</taxon>
        <taxon>Chromadorea</taxon>
        <taxon>Rhabditida</taxon>
        <taxon>Rhabditina</taxon>
        <taxon>Rhabditomorpha</taxon>
        <taxon>Strongyloidea</taxon>
        <taxon>Heligmosomidae</taxon>
        <taxon>Nippostrongylus</taxon>
    </lineage>
</organism>
<keyword evidence="3" id="KW-1185">Reference proteome</keyword>
<evidence type="ECO:0000313" key="2">
    <source>
        <dbReference type="EMBL" id="VDL78867.1"/>
    </source>
</evidence>
<dbReference type="Proteomes" id="UP000271162">
    <property type="component" value="Unassembled WGS sequence"/>
</dbReference>
<dbReference type="EMBL" id="UYSL01021666">
    <property type="protein sequence ID" value="VDL78867.1"/>
    <property type="molecule type" value="Genomic_DNA"/>
</dbReference>
<reference evidence="4" key="1">
    <citation type="submission" date="2017-02" db="UniProtKB">
        <authorList>
            <consortium name="WormBaseParasite"/>
        </authorList>
    </citation>
    <scope>IDENTIFICATION</scope>
</reference>
<accession>A0A0N4YEW9</accession>
<sequence length="76" mass="8447">MSDIGKTSGIKIRLPRKKKLPESTKRSAKRNSPREQAEAADQSSEVVDGNDSAPVEDEEQIFRLVEKTYALSLCLV</sequence>
<evidence type="ECO:0000313" key="4">
    <source>
        <dbReference type="WBParaSite" id="NBR_0001527201-mRNA-1"/>
    </source>
</evidence>
<name>A0A0N4YEW9_NIPBR</name>
<proteinExistence type="predicted"/>
<reference evidence="2 3" key="2">
    <citation type="submission" date="2018-11" db="EMBL/GenBank/DDBJ databases">
        <authorList>
            <consortium name="Pathogen Informatics"/>
        </authorList>
    </citation>
    <scope>NUCLEOTIDE SEQUENCE [LARGE SCALE GENOMIC DNA]</scope>
</reference>
<evidence type="ECO:0000256" key="1">
    <source>
        <dbReference type="SAM" id="MobiDB-lite"/>
    </source>
</evidence>
<gene>
    <name evidence="2" type="ORF">NBR_LOCUS15273</name>
</gene>
<evidence type="ECO:0000313" key="3">
    <source>
        <dbReference type="Proteomes" id="UP000271162"/>
    </source>
</evidence>
<feature type="region of interest" description="Disordered" evidence="1">
    <location>
        <begin position="1"/>
        <end position="55"/>
    </location>
</feature>
<protein>
    <submittedName>
        <fullName evidence="2 4">Uncharacterized protein</fullName>
    </submittedName>
</protein>
<dbReference type="AlphaFoldDB" id="A0A0N4YEW9"/>
<dbReference type="WBParaSite" id="NBR_0001527201-mRNA-1">
    <property type="protein sequence ID" value="NBR_0001527201-mRNA-1"/>
    <property type="gene ID" value="NBR_0001527201"/>
</dbReference>